<evidence type="ECO:0000313" key="2">
    <source>
        <dbReference type="EMBL" id="RVX40297.1"/>
    </source>
</evidence>
<keyword evidence="1" id="KW-0812">Transmembrane</keyword>
<dbReference type="AlphaFoldDB" id="A0A438M3Z3"/>
<organism evidence="2 3">
    <name type="scientific">Nonomuraea polychroma</name>
    <dbReference type="NCBI Taxonomy" id="46176"/>
    <lineage>
        <taxon>Bacteria</taxon>
        <taxon>Bacillati</taxon>
        <taxon>Actinomycetota</taxon>
        <taxon>Actinomycetes</taxon>
        <taxon>Streptosporangiales</taxon>
        <taxon>Streptosporangiaceae</taxon>
        <taxon>Nonomuraea</taxon>
    </lineage>
</organism>
<proteinExistence type="predicted"/>
<dbReference type="Proteomes" id="UP000284824">
    <property type="component" value="Unassembled WGS sequence"/>
</dbReference>
<keyword evidence="1" id="KW-1133">Transmembrane helix</keyword>
<evidence type="ECO:0000256" key="1">
    <source>
        <dbReference type="SAM" id="Phobius"/>
    </source>
</evidence>
<sequence>MDIVDARARLERPLVPVRAYRDAARHLVPPTLVVFLPLATAALLPVLSGSAVVRNDELEISGAVWQALDAVVGGLHGPALVVVSGVAVGGLTLAGTPFQASVITRERCSCPASCTGPGSGGVIYAPCTRAPERR</sequence>
<dbReference type="RefSeq" id="WP_127932705.1">
    <property type="nucleotide sequence ID" value="NZ_SAUN01000001.1"/>
</dbReference>
<gene>
    <name evidence="2" type="ORF">EDD27_2701</name>
</gene>
<reference evidence="2 3" key="1">
    <citation type="submission" date="2019-01" db="EMBL/GenBank/DDBJ databases">
        <title>Sequencing the genomes of 1000 actinobacteria strains.</title>
        <authorList>
            <person name="Klenk H.-P."/>
        </authorList>
    </citation>
    <scope>NUCLEOTIDE SEQUENCE [LARGE SCALE GENOMIC DNA]</scope>
    <source>
        <strain evidence="2 3">DSM 43925</strain>
    </source>
</reference>
<protein>
    <submittedName>
        <fullName evidence="2">Uncharacterized protein</fullName>
    </submittedName>
</protein>
<name>A0A438M3Z3_9ACTN</name>
<accession>A0A438M3Z3</accession>
<feature type="transmembrane region" description="Helical" evidence="1">
    <location>
        <begin position="32"/>
        <end position="53"/>
    </location>
</feature>
<dbReference type="EMBL" id="SAUN01000001">
    <property type="protein sequence ID" value="RVX40297.1"/>
    <property type="molecule type" value="Genomic_DNA"/>
</dbReference>
<keyword evidence="3" id="KW-1185">Reference proteome</keyword>
<comment type="caution">
    <text evidence="2">The sequence shown here is derived from an EMBL/GenBank/DDBJ whole genome shotgun (WGS) entry which is preliminary data.</text>
</comment>
<evidence type="ECO:0000313" key="3">
    <source>
        <dbReference type="Proteomes" id="UP000284824"/>
    </source>
</evidence>
<keyword evidence="1" id="KW-0472">Membrane</keyword>